<feature type="region of interest" description="Disordered" evidence="2">
    <location>
        <begin position="1171"/>
        <end position="1190"/>
    </location>
</feature>
<feature type="transmembrane region" description="Helical" evidence="3">
    <location>
        <begin position="568"/>
        <end position="588"/>
    </location>
</feature>
<reference evidence="4" key="2">
    <citation type="submission" date="2021-04" db="EMBL/GenBank/DDBJ databases">
        <authorList>
            <person name="Podell S."/>
        </authorList>
    </citation>
    <scope>NUCLEOTIDE SEQUENCE</scope>
    <source>
        <strain evidence="4">Hildebrandi</strain>
    </source>
</reference>
<evidence type="ECO:0000313" key="4">
    <source>
        <dbReference type="EMBL" id="KAG7369529.1"/>
    </source>
</evidence>
<feature type="compositionally biased region" description="Basic and acidic residues" evidence="2">
    <location>
        <begin position="1229"/>
        <end position="1243"/>
    </location>
</feature>
<keyword evidence="3" id="KW-1133">Transmembrane helix</keyword>
<keyword evidence="1" id="KW-0175">Coiled coil</keyword>
<evidence type="ECO:0000256" key="3">
    <source>
        <dbReference type="SAM" id="Phobius"/>
    </source>
</evidence>
<feature type="region of interest" description="Disordered" evidence="2">
    <location>
        <begin position="145"/>
        <end position="190"/>
    </location>
</feature>
<feature type="compositionally biased region" description="Basic and acidic residues" evidence="2">
    <location>
        <begin position="664"/>
        <end position="681"/>
    </location>
</feature>
<dbReference type="OrthoDB" id="417078at2759"/>
<dbReference type="GO" id="GO:0005254">
    <property type="term" value="F:chloride channel activity"/>
    <property type="evidence" value="ECO:0007669"/>
    <property type="project" value="InterPro"/>
</dbReference>
<proteinExistence type="predicted"/>
<feature type="compositionally biased region" description="Acidic residues" evidence="2">
    <location>
        <begin position="723"/>
        <end position="733"/>
    </location>
</feature>
<dbReference type="Proteomes" id="UP000693970">
    <property type="component" value="Unassembled WGS sequence"/>
</dbReference>
<feature type="region of interest" description="Disordered" evidence="2">
    <location>
        <begin position="1201"/>
        <end position="1243"/>
    </location>
</feature>
<feature type="region of interest" description="Disordered" evidence="2">
    <location>
        <begin position="754"/>
        <end position="828"/>
    </location>
</feature>
<feature type="compositionally biased region" description="Low complexity" evidence="2">
    <location>
        <begin position="145"/>
        <end position="161"/>
    </location>
</feature>
<keyword evidence="5" id="KW-1185">Reference proteome</keyword>
<organism evidence="4 5">
    <name type="scientific">Nitzschia inconspicua</name>
    <dbReference type="NCBI Taxonomy" id="303405"/>
    <lineage>
        <taxon>Eukaryota</taxon>
        <taxon>Sar</taxon>
        <taxon>Stramenopiles</taxon>
        <taxon>Ochrophyta</taxon>
        <taxon>Bacillariophyta</taxon>
        <taxon>Bacillariophyceae</taxon>
        <taxon>Bacillariophycidae</taxon>
        <taxon>Bacillariales</taxon>
        <taxon>Bacillariaceae</taxon>
        <taxon>Nitzschia</taxon>
    </lineage>
</organism>
<feature type="compositionally biased region" description="Polar residues" evidence="2">
    <location>
        <begin position="811"/>
        <end position="828"/>
    </location>
</feature>
<keyword evidence="3" id="KW-0812">Transmembrane</keyword>
<name>A0A9K3LVY4_9STRA</name>
<keyword evidence="3" id="KW-0472">Membrane</keyword>
<feature type="region of interest" description="Disordered" evidence="2">
    <location>
        <begin position="664"/>
        <end position="735"/>
    </location>
</feature>
<gene>
    <name evidence="4" type="ORF">IV203_027275</name>
</gene>
<evidence type="ECO:0000256" key="1">
    <source>
        <dbReference type="SAM" id="Coils"/>
    </source>
</evidence>
<accession>A0A9K3LVY4</accession>
<dbReference type="AlphaFoldDB" id="A0A9K3LVY4"/>
<protein>
    <submittedName>
        <fullName evidence="4">Bestrophin, RFP-TM, chloride channel</fullName>
    </submittedName>
</protein>
<feature type="region of interest" description="Disordered" evidence="2">
    <location>
        <begin position="35"/>
        <end position="108"/>
    </location>
</feature>
<feature type="compositionally biased region" description="Low complexity" evidence="2">
    <location>
        <begin position="52"/>
        <end position="64"/>
    </location>
</feature>
<feature type="region of interest" description="Disordered" evidence="2">
    <location>
        <begin position="240"/>
        <end position="259"/>
    </location>
</feature>
<sequence length="1272" mass="142170">MLSSSPVFLATPLAANTCSDESYESDNNNKNCICNESDNNDWQSREDDTTDTTDSTAESVSVSVKENKTDDNDDESILHSPIIVSSSYLKQQQQQQRQSNRYNSNNNNNINISSIQKLSVLYFLWVYSVFRLSFSYGLVVIPSTTTTSSTRSSTTSSTTSSVNIGRWNQQQQQQQQQQKRRRTTTGFQRTTSAAATVRLTLFPTQTGVMTTSLTRQQQQQQIHAYSSPLFVNPTIYKTNNQRQPQHHHHRHGHRHSSYYSSSSTALNMVLTTPESIIEQASTINLLDDLIDESVRTSARKPIMMQFDPSSGWIWRRWTGTIFAETWTSCVRNMVYALAVFVIQRTYPCINQNLSGFGTLWGQLLSVTTFTLTFFVNQSYSLWRKCMELSRRLQGRLHDINMNLASHAARKLPTNPNEKSTYTASSRQILELMSRYVRLFNLLTYASFTRSHRPILTPRGMRRLVERGLMTATEREVLVDAAIPATQRHSVVLMWMIRLFIEGRESGHIQGGAGFEAETMNKFHIIRSQYGAIGDELQGRMPLAYAHIVQVLVDLILWMFPIMAFSTGMSPLLVVVGTGLLTISYQGLFDLAKQFLDPYDNENYGRGEDPLCVDTLIAETNAGSVRWLYGFEEMPYSAQRVRDGEMYDYLLPVRGYSVEELTQMEEERIEREKQLEEQRKREEEEEAAAAAATAAAAAAEEEEKERLRQEAENTAAQQERISDAGEETINDESDVSTMSELIDDVQDSVESVAIISPDSGNTTQPKERRKNSQSLLDVDPSGNNTASVVQQPTTPPVDVVSSSNNISAATMDQDTNRTASKVTSVEQSTTRVVHKVTTLKTGKPVTFVPPDMIKPVVEEPVPSNMQTTNYLATLSQEKRKKKKSSRKSISSFDENAVASDVVTKTSSSSSSSSSPLLLDDLSWFNETNPDGQEPKLPIETVADQDLLLQSEEGEDDIIETKIMTLEEYQNRMKELDQGTFEILSAILGAEGNKKLYTVTERKKTTIPPGKEGGVETEPQTKVKMTLEDYNREVEEILTKAEEELRETEAILLSKPGTDPLGWDYDDEKLVPMSEEDDEVAEDIVADASVVASQDSIASVDSTVSDMDIDGDGKQEAFAVEIETSLVGQSNIPASGDAEMSVVSNEESRQTQDALQPNEDCDTECLEEVAILQSKPGDDPVGWDYDRDQLTPMENRTKIESLAMNGEPGNGRAEHNIGGEKAAAALEEVASDSKDKEESNDDTVKVSDIIQPIFLQTELDESDSFFSDDTRKNP</sequence>
<dbReference type="EMBL" id="JAGRRH010000005">
    <property type="protein sequence ID" value="KAG7369529.1"/>
    <property type="molecule type" value="Genomic_DNA"/>
</dbReference>
<evidence type="ECO:0000313" key="5">
    <source>
        <dbReference type="Proteomes" id="UP000693970"/>
    </source>
</evidence>
<feature type="compositionally biased region" description="Basic residues" evidence="2">
    <location>
        <begin position="244"/>
        <end position="256"/>
    </location>
</feature>
<feature type="coiled-coil region" evidence="1">
    <location>
        <begin position="1022"/>
        <end position="1049"/>
    </location>
</feature>
<feature type="compositionally biased region" description="Low complexity" evidence="2">
    <location>
        <begin position="85"/>
        <end position="108"/>
    </location>
</feature>
<evidence type="ECO:0000256" key="2">
    <source>
        <dbReference type="SAM" id="MobiDB-lite"/>
    </source>
</evidence>
<comment type="caution">
    <text evidence="4">The sequence shown here is derived from an EMBL/GenBank/DDBJ whole genome shotgun (WGS) entry which is preliminary data.</text>
</comment>
<reference evidence="4" key="1">
    <citation type="journal article" date="2021" name="Sci. Rep.">
        <title>Diploid genomic architecture of Nitzschia inconspicua, an elite biomass production diatom.</title>
        <authorList>
            <person name="Oliver A."/>
            <person name="Podell S."/>
            <person name="Pinowska A."/>
            <person name="Traller J.C."/>
            <person name="Smith S.R."/>
            <person name="McClure R."/>
            <person name="Beliaev A."/>
            <person name="Bohutskyi P."/>
            <person name="Hill E.A."/>
            <person name="Rabines A."/>
            <person name="Zheng H."/>
            <person name="Allen L.Z."/>
            <person name="Kuo A."/>
            <person name="Grigoriev I.V."/>
            <person name="Allen A.E."/>
            <person name="Hazlebeck D."/>
            <person name="Allen E.E."/>
        </authorList>
    </citation>
    <scope>NUCLEOTIDE SEQUENCE</scope>
    <source>
        <strain evidence="4">Hildebrandi</strain>
    </source>
</reference>
<feature type="transmembrane region" description="Helical" evidence="3">
    <location>
        <begin position="542"/>
        <end position="562"/>
    </location>
</feature>
<feature type="compositionally biased region" description="Low complexity" evidence="2">
    <location>
        <begin position="687"/>
        <end position="697"/>
    </location>
</feature>
<feature type="compositionally biased region" description="Low complexity" evidence="2">
    <location>
        <begin position="784"/>
        <end position="809"/>
    </location>
</feature>